<sequence>MCYNNATKAQAAQLSASFPSCSPSLNSSFILHLSSLISLPLLLPLLSHQTHNNPSQPTQPKPVQSSPTQPKQHLQSSTRQIHPISIPKTSHRRVYTLAERRSKPLAPCSGKRLLTLLQLCLPPTNQRPASALPCSGQFIAKSLPPQLLPSYPFCA</sequence>
<protein>
    <submittedName>
        <fullName evidence="2">Uncharacterized protein</fullName>
    </submittedName>
</protein>
<dbReference type="AlphaFoldDB" id="A0A2T3ZNH8"/>
<evidence type="ECO:0000313" key="3">
    <source>
        <dbReference type="Proteomes" id="UP000240493"/>
    </source>
</evidence>
<dbReference type="Proteomes" id="UP000240493">
    <property type="component" value="Unassembled WGS sequence"/>
</dbReference>
<accession>A0A2T3ZNH8</accession>
<name>A0A2T3ZNH8_TRIA4</name>
<feature type="region of interest" description="Disordered" evidence="1">
    <location>
        <begin position="48"/>
        <end position="92"/>
    </location>
</feature>
<evidence type="ECO:0000256" key="1">
    <source>
        <dbReference type="SAM" id="MobiDB-lite"/>
    </source>
</evidence>
<organism evidence="2 3">
    <name type="scientific">Trichoderma asperellum (strain ATCC 204424 / CBS 433.97 / NBRC 101777)</name>
    <dbReference type="NCBI Taxonomy" id="1042311"/>
    <lineage>
        <taxon>Eukaryota</taxon>
        <taxon>Fungi</taxon>
        <taxon>Dikarya</taxon>
        <taxon>Ascomycota</taxon>
        <taxon>Pezizomycotina</taxon>
        <taxon>Sordariomycetes</taxon>
        <taxon>Hypocreomycetidae</taxon>
        <taxon>Hypocreales</taxon>
        <taxon>Hypocreaceae</taxon>
        <taxon>Trichoderma</taxon>
    </lineage>
</organism>
<proteinExistence type="predicted"/>
<gene>
    <name evidence="2" type="ORF">M441DRAFT_214452</name>
</gene>
<keyword evidence="3" id="KW-1185">Reference proteome</keyword>
<reference evidence="2 3" key="1">
    <citation type="submission" date="2016-07" db="EMBL/GenBank/DDBJ databases">
        <title>Multiple horizontal gene transfer events from other fungi enriched the ability of initially mycotrophic Trichoderma (Ascomycota) to feed on dead plant biomass.</title>
        <authorList>
            <consortium name="DOE Joint Genome Institute"/>
            <person name="Aerts A."/>
            <person name="Atanasova L."/>
            <person name="Chenthamara K."/>
            <person name="Zhang J."/>
            <person name="Grujic M."/>
            <person name="Henrissat B."/>
            <person name="Kuo A."/>
            <person name="Salamov A."/>
            <person name="Lipzen A."/>
            <person name="Labutti K."/>
            <person name="Barry K."/>
            <person name="Miao Y."/>
            <person name="Rahimi M.J."/>
            <person name="Shen Q."/>
            <person name="Grigoriev I.V."/>
            <person name="Kubicek C.P."/>
            <person name="Druzhinina I.S."/>
        </authorList>
    </citation>
    <scope>NUCLEOTIDE SEQUENCE [LARGE SCALE GENOMIC DNA]</scope>
    <source>
        <strain evidence="2 3">CBS 433.97</strain>
    </source>
</reference>
<dbReference type="EMBL" id="KZ679256">
    <property type="protein sequence ID" value="PTB46373.1"/>
    <property type="molecule type" value="Genomic_DNA"/>
</dbReference>
<evidence type="ECO:0000313" key="2">
    <source>
        <dbReference type="EMBL" id="PTB46373.1"/>
    </source>
</evidence>
<feature type="compositionally biased region" description="Polar residues" evidence="1">
    <location>
        <begin position="49"/>
        <end position="80"/>
    </location>
</feature>